<gene>
    <name evidence="3" type="ORF">NMN56_028160</name>
</gene>
<organism evidence="3 4">
    <name type="scientific">Streptomyces iconiensis</name>
    <dbReference type="NCBI Taxonomy" id="1384038"/>
    <lineage>
        <taxon>Bacteria</taxon>
        <taxon>Bacillati</taxon>
        <taxon>Actinomycetota</taxon>
        <taxon>Actinomycetes</taxon>
        <taxon>Kitasatosporales</taxon>
        <taxon>Streptomycetaceae</taxon>
        <taxon>Streptomyces</taxon>
    </lineage>
</organism>
<name>A0ABT7A354_9ACTN</name>
<feature type="region of interest" description="Disordered" evidence="1">
    <location>
        <begin position="166"/>
        <end position="186"/>
    </location>
</feature>
<evidence type="ECO:0000313" key="4">
    <source>
        <dbReference type="Proteomes" id="UP001214441"/>
    </source>
</evidence>
<evidence type="ECO:0000313" key="3">
    <source>
        <dbReference type="EMBL" id="MDJ1135757.1"/>
    </source>
</evidence>
<evidence type="ECO:0000256" key="2">
    <source>
        <dbReference type="SAM" id="Phobius"/>
    </source>
</evidence>
<feature type="transmembrane region" description="Helical" evidence="2">
    <location>
        <begin position="140"/>
        <end position="164"/>
    </location>
</feature>
<evidence type="ECO:0000256" key="1">
    <source>
        <dbReference type="SAM" id="MobiDB-lite"/>
    </source>
</evidence>
<proteinExistence type="predicted"/>
<keyword evidence="2" id="KW-1133">Transmembrane helix</keyword>
<feature type="transmembrane region" description="Helical" evidence="2">
    <location>
        <begin position="78"/>
        <end position="99"/>
    </location>
</feature>
<keyword evidence="4" id="KW-1185">Reference proteome</keyword>
<comment type="caution">
    <text evidence="3">The sequence shown here is derived from an EMBL/GenBank/DDBJ whole genome shotgun (WGS) entry which is preliminary data.</text>
</comment>
<dbReference type="RefSeq" id="WP_274046449.1">
    <property type="nucleotide sequence ID" value="NZ_JANCPR020000032.1"/>
</dbReference>
<dbReference type="EMBL" id="JANCPR020000032">
    <property type="protein sequence ID" value="MDJ1135757.1"/>
    <property type="molecule type" value="Genomic_DNA"/>
</dbReference>
<keyword evidence="2" id="KW-0472">Membrane</keyword>
<feature type="compositionally biased region" description="Pro residues" evidence="1">
    <location>
        <begin position="172"/>
        <end position="186"/>
    </location>
</feature>
<accession>A0ABT7A354</accession>
<reference evidence="3 4" key="1">
    <citation type="submission" date="2023-05" db="EMBL/GenBank/DDBJ databases">
        <title>Streptantibioticus silvisoli sp. nov., acidotolerant actinomycetes 1 from pine litter.</title>
        <authorList>
            <person name="Swiecimska M."/>
            <person name="Golinska P."/>
            <person name="Sangal V."/>
            <person name="Wachnowicz B."/>
            <person name="Goodfellow M."/>
        </authorList>
    </citation>
    <scope>NUCLEOTIDE SEQUENCE [LARGE SCALE GENOMIC DNA]</scope>
    <source>
        <strain evidence="3 4">DSM 42109</strain>
    </source>
</reference>
<dbReference type="Proteomes" id="UP001214441">
    <property type="component" value="Unassembled WGS sequence"/>
</dbReference>
<feature type="region of interest" description="Disordered" evidence="1">
    <location>
        <begin position="51"/>
        <end position="70"/>
    </location>
</feature>
<keyword evidence="2" id="KW-0812">Transmembrane</keyword>
<sequence length="186" mass="18698">MVALLNHPQDDVFEDVIPHELIQRLEALRDEPVSSQGVEAAVEALRAARSGAPVKPGAPRDGPGCRPPAGRAPFRTGLALALTGAALGGVAAAAGTGVLPAYSPAEGPATCRVHEQKEDCAPPPAPPADDSSLVKDSTDLMQGVGALFAGVGTLLGGAAAVYVARRERRPASGPPSSSPPPAPGQE</sequence>
<protein>
    <submittedName>
        <fullName evidence="3">Uncharacterized protein</fullName>
    </submittedName>
</protein>